<feature type="region of interest" description="Disordered" evidence="2">
    <location>
        <begin position="28"/>
        <end position="50"/>
    </location>
</feature>
<reference evidence="4 5" key="1">
    <citation type="submission" date="2019-02" db="EMBL/GenBank/DDBJ databases">
        <title>Draft genome sequence of Amycolatopsis sp. 8-3EHSu isolated from roots of Suaeda maritima.</title>
        <authorList>
            <person name="Duangmal K."/>
            <person name="Chantavorakit T."/>
        </authorList>
    </citation>
    <scope>NUCLEOTIDE SEQUENCE [LARGE SCALE GENOMIC DNA]</scope>
    <source>
        <strain evidence="4 5">8-3EHSu</strain>
    </source>
</reference>
<feature type="compositionally biased region" description="Pro residues" evidence="2">
    <location>
        <begin position="33"/>
        <end position="42"/>
    </location>
</feature>
<evidence type="ECO:0000256" key="2">
    <source>
        <dbReference type="SAM" id="MobiDB-lite"/>
    </source>
</evidence>
<feature type="chain" id="PRO_5038765121" evidence="3">
    <location>
        <begin position="31"/>
        <end position="199"/>
    </location>
</feature>
<dbReference type="OrthoDB" id="525039at2"/>
<dbReference type="PROSITE" id="PS51257">
    <property type="entry name" value="PROKAR_LIPOPROTEIN"/>
    <property type="match status" value="1"/>
</dbReference>
<dbReference type="InterPro" id="IPR042001">
    <property type="entry name" value="Sortase_F"/>
</dbReference>
<dbReference type="EMBL" id="SFCC01000010">
    <property type="protein sequence ID" value="RZQ62108.1"/>
    <property type="molecule type" value="Genomic_DNA"/>
</dbReference>
<comment type="caution">
    <text evidence="4">The sequence shown here is derived from an EMBL/GenBank/DDBJ whole genome shotgun (WGS) entry which is preliminary data.</text>
</comment>
<evidence type="ECO:0000256" key="3">
    <source>
        <dbReference type="SAM" id="SignalP"/>
    </source>
</evidence>
<sequence length="199" mass="21433">MRNPFRQGGRLIAAALLVSLTLAGCGSDEAAAPAPPPPPPAEAVPVTKPFDGLRPTQVRIPKINADSSLISVTVNTEGEMAVPSAKQPMQAAWYRLSPVPGETGPAILLGHVDGNKQPGIFFKLHELAEGDEILVNRSDGKELKFTVTKKQQVPKDRFPSDEIYADTTGPELRVITCGGVFDKEEHSYKDNVVIWAKLV</sequence>
<keyword evidence="1" id="KW-0378">Hydrolase</keyword>
<dbReference type="Pfam" id="PF04203">
    <property type="entry name" value="Sortase"/>
    <property type="match status" value="1"/>
</dbReference>
<dbReference type="GO" id="GO:0016787">
    <property type="term" value="F:hydrolase activity"/>
    <property type="evidence" value="ECO:0007669"/>
    <property type="project" value="UniProtKB-KW"/>
</dbReference>
<dbReference type="InterPro" id="IPR005754">
    <property type="entry name" value="Sortase"/>
</dbReference>
<dbReference type="Proteomes" id="UP000292003">
    <property type="component" value="Unassembled WGS sequence"/>
</dbReference>
<dbReference type="SUPFAM" id="SSF63817">
    <property type="entry name" value="Sortase"/>
    <property type="match status" value="1"/>
</dbReference>
<organism evidence="4 5">
    <name type="scientific">Amycolatopsis suaedae</name>
    <dbReference type="NCBI Taxonomy" id="2510978"/>
    <lineage>
        <taxon>Bacteria</taxon>
        <taxon>Bacillati</taxon>
        <taxon>Actinomycetota</taxon>
        <taxon>Actinomycetes</taxon>
        <taxon>Pseudonocardiales</taxon>
        <taxon>Pseudonocardiaceae</taxon>
        <taxon>Amycolatopsis</taxon>
    </lineage>
</organism>
<evidence type="ECO:0000313" key="5">
    <source>
        <dbReference type="Proteomes" id="UP000292003"/>
    </source>
</evidence>
<accession>A0A4Q7J5I0</accession>
<keyword evidence="5" id="KW-1185">Reference proteome</keyword>
<feature type="signal peptide" evidence="3">
    <location>
        <begin position="1"/>
        <end position="30"/>
    </location>
</feature>
<evidence type="ECO:0000256" key="1">
    <source>
        <dbReference type="ARBA" id="ARBA00022801"/>
    </source>
</evidence>
<dbReference type="NCBIfam" id="NF033748">
    <property type="entry name" value="class_F_sortase"/>
    <property type="match status" value="1"/>
</dbReference>
<gene>
    <name evidence="4" type="ORF">EWH70_21230</name>
</gene>
<proteinExistence type="predicted"/>
<dbReference type="Gene3D" id="2.40.260.10">
    <property type="entry name" value="Sortase"/>
    <property type="match status" value="1"/>
</dbReference>
<keyword evidence="3" id="KW-0732">Signal</keyword>
<name>A0A4Q7J5I0_9PSEU</name>
<dbReference type="CDD" id="cd05829">
    <property type="entry name" value="Sortase_F"/>
    <property type="match status" value="1"/>
</dbReference>
<dbReference type="InterPro" id="IPR023365">
    <property type="entry name" value="Sortase_dom-sf"/>
</dbReference>
<dbReference type="AlphaFoldDB" id="A0A4Q7J5I0"/>
<evidence type="ECO:0000313" key="4">
    <source>
        <dbReference type="EMBL" id="RZQ62108.1"/>
    </source>
</evidence>
<dbReference type="RefSeq" id="WP_130477201.1">
    <property type="nucleotide sequence ID" value="NZ_SFCC01000010.1"/>
</dbReference>
<protein>
    <submittedName>
        <fullName evidence="4">Class F sortase</fullName>
    </submittedName>
</protein>